<keyword evidence="3" id="KW-0819">tRNA processing</keyword>
<evidence type="ECO:0000313" key="13">
    <source>
        <dbReference type="EMBL" id="OGG52315.1"/>
    </source>
</evidence>
<proteinExistence type="inferred from homology"/>
<evidence type="ECO:0000256" key="4">
    <source>
        <dbReference type="ARBA" id="ARBA00022695"/>
    </source>
</evidence>
<organism evidence="13 14">
    <name type="scientific">Handelsmanbacteria sp. (strain RIFCSPLOWO2_12_FULL_64_10)</name>
    <dbReference type="NCBI Taxonomy" id="1817868"/>
    <lineage>
        <taxon>Bacteria</taxon>
        <taxon>Candidatus Handelsmaniibacteriota</taxon>
    </lineage>
</organism>
<comment type="caution">
    <text evidence="13">The sequence shown here is derived from an EMBL/GenBank/DDBJ whole genome shotgun (WGS) entry which is preliminary data.</text>
</comment>
<protein>
    <recommendedName>
        <fullName evidence="15">Phosphohydrolase</fullName>
    </recommendedName>
</protein>
<dbReference type="CDD" id="cd05398">
    <property type="entry name" value="NT_ClassII-CCAase"/>
    <property type="match status" value="1"/>
</dbReference>
<keyword evidence="7" id="KW-0460">Magnesium</keyword>
<evidence type="ECO:0000259" key="12">
    <source>
        <dbReference type="Pfam" id="PF12627"/>
    </source>
</evidence>
<feature type="compositionally biased region" description="Gly residues" evidence="9">
    <location>
        <begin position="463"/>
        <end position="473"/>
    </location>
</feature>
<sequence>MPLHIMQDSPALRGALQVVHTLRKHGFRALFAGGCVRDTVMGLQPRDYDIATDAAPDEVARLFPKTCEVGAQFGVVRVQLDGRDYEVARFRKDAAYADGRHPDRVTYSDEREDALRRDFTLNGMFYDPVEGRIIDYVGGQADVQRRVIRAIGDPERRFAEDHLRLMRAVRFAARYHYAVEDATLTAVRRLSNEIMTVSRERIRDELLKTLTEGGAPLGVRMLTDLGLMRRILPEVCALTGVPQPKEFHPEGDVLVHTLIMLGLMRDPTPTLAMGVLLHDIGKPPTYEVTDRIRFNNHPKVGERMTRGICARLRLSSDETEQIAALVRDHLRFMHVRDMRPSTLKRFLRQEGFEEHLELHRLDCLASHGDLSNWTFCQETLDRLGPEEIRPEPLIDGHDLISLGYRPGPPFKRVLAAVEDAQLEGRIRLREEALALAREEFEKLESVKREETSPTPFPPPSPAGEGGGDKGISP</sequence>
<feature type="domain" description="Poly A polymerase head" evidence="10">
    <location>
        <begin position="31"/>
        <end position="149"/>
    </location>
</feature>
<comment type="similarity">
    <text evidence="8">Belongs to the tRNA nucleotidyltransferase/poly(A) polymerase family.</text>
</comment>
<dbReference type="EMBL" id="MFKF01000143">
    <property type="protein sequence ID" value="OGG52315.1"/>
    <property type="molecule type" value="Genomic_DNA"/>
</dbReference>
<evidence type="ECO:0000256" key="9">
    <source>
        <dbReference type="SAM" id="MobiDB-lite"/>
    </source>
</evidence>
<keyword evidence="4" id="KW-0548">Nucleotidyltransferase</keyword>
<feature type="domain" description="tRNA nucleotidyltransferase/poly(A) polymerase RNA and SrmB- binding" evidence="12">
    <location>
        <begin position="178"/>
        <end position="236"/>
    </location>
</feature>
<keyword evidence="2 8" id="KW-0808">Transferase</keyword>
<evidence type="ECO:0008006" key="15">
    <source>
        <dbReference type="Google" id="ProtNLM"/>
    </source>
</evidence>
<dbReference type="Pfam" id="PF01743">
    <property type="entry name" value="PolyA_pol"/>
    <property type="match status" value="1"/>
</dbReference>
<dbReference type="AlphaFoldDB" id="A0A1F6CT55"/>
<dbReference type="GO" id="GO:0000049">
    <property type="term" value="F:tRNA binding"/>
    <property type="evidence" value="ECO:0007669"/>
    <property type="project" value="TreeGrafter"/>
</dbReference>
<evidence type="ECO:0000259" key="10">
    <source>
        <dbReference type="Pfam" id="PF01743"/>
    </source>
</evidence>
<accession>A0A1F6CT55</accession>
<evidence type="ECO:0000256" key="3">
    <source>
        <dbReference type="ARBA" id="ARBA00022694"/>
    </source>
</evidence>
<feature type="domain" description="HD" evidence="11">
    <location>
        <begin position="270"/>
        <end position="334"/>
    </location>
</feature>
<reference evidence="13 14" key="1">
    <citation type="journal article" date="2016" name="Nat. Commun.">
        <title>Thousands of microbial genomes shed light on interconnected biogeochemical processes in an aquifer system.</title>
        <authorList>
            <person name="Anantharaman K."/>
            <person name="Brown C.T."/>
            <person name="Hug L.A."/>
            <person name="Sharon I."/>
            <person name="Castelle C.J."/>
            <person name="Probst A.J."/>
            <person name="Thomas B.C."/>
            <person name="Singh A."/>
            <person name="Wilkins M.J."/>
            <person name="Karaoz U."/>
            <person name="Brodie E.L."/>
            <person name="Williams K.H."/>
            <person name="Hubbard S.S."/>
            <person name="Banfield J.F."/>
        </authorList>
    </citation>
    <scope>NUCLEOTIDE SEQUENCE [LARGE SCALE GENOMIC DNA]</scope>
    <source>
        <strain evidence="14">RIFCSPLOWO2_12_FULL_64_10</strain>
    </source>
</reference>
<dbReference type="InterPro" id="IPR050264">
    <property type="entry name" value="Bact_CCA-adding_enz_type3_sf"/>
</dbReference>
<evidence type="ECO:0000259" key="11">
    <source>
        <dbReference type="Pfam" id="PF01966"/>
    </source>
</evidence>
<dbReference type="GO" id="GO:0046872">
    <property type="term" value="F:metal ion binding"/>
    <property type="evidence" value="ECO:0007669"/>
    <property type="project" value="UniProtKB-KW"/>
</dbReference>
<dbReference type="GO" id="GO:0000166">
    <property type="term" value="F:nucleotide binding"/>
    <property type="evidence" value="ECO:0007669"/>
    <property type="project" value="UniProtKB-KW"/>
</dbReference>
<dbReference type="Gene3D" id="3.30.460.10">
    <property type="entry name" value="Beta Polymerase, domain 2"/>
    <property type="match status" value="1"/>
</dbReference>
<name>A0A1F6CT55_HANXR</name>
<dbReference type="InterPro" id="IPR002646">
    <property type="entry name" value="PolA_pol_head_dom"/>
</dbReference>
<dbReference type="CDD" id="cd00077">
    <property type="entry name" value="HDc"/>
    <property type="match status" value="1"/>
</dbReference>
<dbReference type="GO" id="GO:0008033">
    <property type="term" value="P:tRNA processing"/>
    <property type="evidence" value="ECO:0007669"/>
    <property type="project" value="UniProtKB-KW"/>
</dbReference>
<dbReference type="Gene3D" id="1.10.3090.10">
    <property type="entry name" value="cca-adding enzyme, domain 2"/>
    <property type="match status" value="1"/>
</dbReference>
<dbReference type="Proteomes" id="UP000178606">
    <property type="component" value="Unassembled WGS sequence"/>
</dbReference>
<dbReference type="PANTHER" id="PTHR46173">
    <property type="entry name" value="CCA TRNA NUCLEOTIDYLTRANSFERASE 1, MITOCHONDRIAL"/>
    <property type="match status" value="1"/>
</dbReference>
<dbReference type="InterPro" id="IPR003607">
    <property type="entry name" value="HD/PDEase_dom"/>
</dbReference>
<evidence type="ECO:0000256" key="6">
    <source>
        <dbReference type="ARBA" id="ARBA00022741"/>
    </source>
</evidence>
<dbReference type="Pfam" id="PF12627">
    <property type="entry name" value="PolyA_pol_RNAbd"/>
    <property type="match status" value="1"/>
</dbReference>
<evidence type="ECO:0000256" key="7">
    <source>
        <dbReference type="ARBA" id="ARBA00022842"/>
    </source>
</evidence>
<dbReference type="PANTHER" id="PTHR46173:SF1">
    <property type="entry name" value="CCA TRNA NUCLEOTIDYLTRANSFERASE 1, MITOCHONDRIAL"/>
    <property type="match status" value="1"/>
</dbReference>
<evidence type="ECO:0000256" key="2">
    <source>
        <dbReference type="ARBA" id="ARBA00022679"/>
    </source>
</evidence>
<evidence type="ECO:0000313" key="14">
    <source>
        <dbReference type="Proteomes" id="UP000178606"/>
    </source>
</evidence>
<feature type="region of interest" description="Disordered" evidence="9">
    <location>
        <begin position="442"/>
        <end position="473"/>
    </location>
</feature>
<dbReference type="InterPro" id="IPR043519">
    <property type="entry name" value="NT_sf"/>
</dbReference>
<keyword evidence="8" id="KW-0694">RNA-binding</keyword>
<evidence type="ECO:0000256" key="5">
    <source>
        <dbReference type="ARBA" id="ARBA00022723"/>
    </source>
</evidence>
<keyword evidence="6" id="KW-0547">Nucleotide-binding</keyword>
<dbReference type="GO" id="GO:0016779">
    <property type="term" value="F:nucleotidyltransferase activity"/>
    <property type="evidence" value="ECO:0007669"/>
    <property type="project" value="UniProtKB-KW"/>
</dbReference>
<keyword evidence="5" id="KW-0479">Metal-binding</keyword>
<dbReference type="SUPFAM" id="SSF81301">
    <property type="entry name" value="Nucleotidyltransferase"/>
    <property type="match status" value="1"/>
</dbReference>
<evidence type="ECO:0000256" key="1">
    <source>
        <dbReference type="ARBA" id="ARBA00001946"/>
    </source>
</evidence>
<dbReference type="InterPro" id="IPR032828">
    <property type="entry name" value="PolyA_RNA-bd"/>
</dbReference>
<dbReference type="SUPFAM" id="SSF81891">
    <property type="entry name" value="Poly A polymerase C-terminal region-like"/>
    <property type="match status" value="1"/>
</dbReference>
<feature type="compositionally biased region" description="Basic and acidic residues" evidence="9">
    <location>
        <begin position="442"/>
        <end position="451"/>
    </location>
</feature>
<comment type="cofactor">
    <cofactor evidence="1">
        <name>Mg(2+)</name>
        <dbReference type="ChEBI" id="CHEBI:18420"/>
    </cofactor>
</comment>
<evidence type="ECO:0000256" key="8">
    <source>
        <dbReference type="RuleBase" id="RU003953"/>
    </source>
</evidence>
<dbReference type="InterPro" id="IPR006674">
    <property type="entry name" value="HD_domain"/>
</dbReference>
<gene>
    <name evidence="13" type="ORF">A3F84_00405</name>
</gene>
<dbReference type="Pfam" id="PF01966">
    <property type="entry name" value="HD"/>
    <property type="match status" value="1"/>
</dbReference>